<organism evidence="1">
    <name type="scientific">viral metagenome</name>
    <dbReference type="NCBI Taxonomy" id="1070528"/>
    <lineage>
        <taxon>unclassified sequences</taxon>
        <taxon>metagenomes</taxon>
        <taxon>organismal metagenomes</taxon>
    </lineage>
</organism>
<gene>
    <name evidence="1" type="ORF">TM448B01398_0020</name>
</gene>
<reference evidence="1" key="1">
    <citation type="submission" date="2020-03" db="EMBL/GenBank/DDBJ databases">
        <title>The deep terrestrial virosphere.</title>
        <authorList>
            <person name="Holmfeldt K."/>
            <person name="Nilsson E."/>
            <person name="Simone D."/>
            <person name="Lopez-Fernandez M."/>
            <person name="Wu X."/>
            <person name="de Brujin I."/>
            <person name="Lundin D."/>
            <person name="Andersson A."/>
            <person name="Bertilsson S."/>
            <person name="Dopson M."/>
        </authorList>
    </citation>
    <scope>NUCLEOTIDE SEQUENCE</scope>
    <source>
        <strain evidence="1">TM448B01398</strain>
    </source>
</reference>
<protein>
    <submittedName>
        <fullName evidence="1">Uncharacterized protein</fullName>
    </submittedName>
</protein>
<evidence type="ECO:0000313" key="1">
    <source>
        <dbReference type="EMBL" id="QJH98810.1"/>
    </source>
</evidence>
<accession>A0A6M3XLF3</accession>
<proteinExistence type="predicted"/>
<dbReference type="AlphaFoldDB" id="A0A6M3XLF3"/>
<name>A0A6M3XLF3_9ZZZZ</name>
<dbReference type="EMBL" id="MT144753">
    <property type="protein sequence ID" value="QJH98810.1"/>
    <property type="molecule type" value="Genomic_DNA"/>
</dbReference>
<sequence length="51" mass="5751">MRGLEEINKLNEIAATQGDRAVLALVNRGVSIDMNLKARKKKIEKVEEVEE</sequence>